<evidence type="ECO:0000313" key="3">
    <source>
        <dbReference type="WBParaSite" id="scf7180000419594.g4061"/>
    </source>
</evidence>
<feature type="region of interest" description="Disordered" evidence="1">
    <location>
        <begin position="349"/>
        <end position="383"/>
    </location>
</feature>
<protein>
    <submittedName>
        <fullName evidence="3">Retrotransposon gag domain-containing protein</fullName>
    </submittedName>
</protein>
<reference evidence="3" key="1">
    <citation type="submission" date="2022-11" db="UniProtKB">
        <authorList>
            <consortium name="WormBaseParasite"/>
        </authorList>
    </citation>
    <scope>IDENTIFICATION</scope>
</reference>
<dbReference type="Proteomes" id="UP000887560">
    <property type="component" value="Unplaced"/>
</dbReference>
<proteinExistence type="predicted"/>
<dbReference type="AlphaFoldDB" id="A0A915NKM0"/>
<feature type="region of interest" description="Disordered" evidence="1">
    <location>
        <begin position="488"/>
        <end position="516"/>
    </location>
</feature>
<dbReference type="WBParaSite" id="scf7180000419594.g4061">
    <property type="protein sequence ID" value="scf7180000419594.g4061"/>
    <property type="gene ID" value="scf7180000419594.g4061"/>
</dbReference>
<evidence type="ECO:0000256" key="1">
    <source>
        <dbReference type="SAM" id="MobiDB-lite"/>
    </source>
</evidence>
<evidence type="ECO:0000313" key="2">
    <source>
        <dbReference type="Proteomes" id="UP000887560"/>
    </source>
</evidence>
<organism evidence="2 3">
    <name type="scientific">Meloidogyne floridensis</name>
    <dbReference type="NCBI Taxonomy" id="298350"/>
    <lineage>
        <taxon>Eukaryota</taxon>
        <taxon>Metazoa</taxon>
        <taxon>Ecdysozoa</taxon>
        <taxon>Nematoda</taxon>
        <taxon>Chromadorea</taxon>
        <taxon>Rhabditida</taxon>
        <taxon>Tylenchina</taxon>
        <taxon>Tylenchomorpha</taxon>
        <taxon>Tylenchoidea</taxon>
        <taxon>Meloidogynidae</taxon>
        <taxon>Meloidogyninae</taxon>
        <taxon>Meloidogyne</taxon>
    </lineage>
</organism>
<feature type="compositionally biased region" description="Low complexity" evidence="1">
    <location>
        <begin position="368"/>
        <end position="380"/>
    </location>
</feature>
<keyword evidence="2" id="KW-1185">Reference proteome</keyword>
<accession>A0A915NKM0</accession>
<feature type="compositionally biased region" description="Polar residues" evidence="1">
    <location>
        <begin position="349"/>
        <end position="367"/>
    </location>
</feature>
<sequence length="675" mass="76715">MSNNTPEDEIKVNAIDKRFWEGKQSIKIQDLERAHADVIKLEEGVNRALRSINRKTNTNSERINSIARDVNLNIKTLNTQIVTLAEQIERLGPDNCLQNETVKTDDISVVDQNLEESAQQEFINMISSNTGHLETFSDESIIAYDKWSEKFCDYVGAAGRTWAEPEKVARLKLALADTPRQLFKQLSQQETSTLDLALKSLRAKLDSPQRREITKRTLACCKQRDTETVSEFLKRLIPLVEVVNSSLDENQRKEKICEEFLDRVKPNIGFLIRLVGLSKEKDLDLVRSQAEELETMLASDRGQIQLQNVFPHSVQALTANPANQSTSYSMPFRPFFNQNTLRTRYPNANFTPLNSQNSRYTPRSQSLNNRNNQWGGNQQQRSERKWNNRPYCNFCKRLGHTSYTCRERLSQFRNNQPSSSHNYREIHKGQLQSQNPGQIRAIQPSNKIVIDAEDLIHALAKLGTGNNQNPQTSGLSVNSLLTVDNIPKTPSNNQIEVHQTEPALNNNLSRPKSSNWEGIGPKVSRSLFMFAMLLIFATPIHCTHKIIPTPRQPIICQTQLEGVLWSLPTPIGCPELKIDYLATPEPETLNVYKPNAYEHEITSWACRKVKKCIKKSTTITGIPITEPIETEHLPINLQECNQMIGHKKCSLGTLINDAGLYHTDKKINLSPRTFG</sequence>
<name>A0A915NKM0_9BILA</name>